<feature type="domain" description="PDZ" evidence="6">
    <location>
        <begin position="683"/>
        <end position="768"/>
    </location>
</feature>
<dbReference type="Gene3D" id="2.30.42.10">
    <property type="match status" value="3"/>
</dbReference>
<feature type="region of interest" description="Disordered" evidence="5">
    <location>
        <begin position="940"/>
        <end position="996"/>
    </location>
</feature>
<dbReference type="CDD" id="cd23059">
    <property type="entry name" value="PDZ3_Par3-like"/>
    <property type="match status" value="1"/>
</dbReference>
<feature type="compositionally biased region" description="Polar residues" evidence="5">
    <location>
        <begin position="1732"/>
        <end position="1755"/>
    </location>
</feature>
<dbReference type="GO" id="GO:0030010">
    <property type="term" value="P:establishment of cell polarity"/>
    <property type="evidence" value="ECO:0007669"/>
    <property type="project" value="TreeGrafter"/>
</dbReference>
<dbReference type="PANTHER" id="PTHR16484">
    <property type="entry name" value="PARTITIONING DEFECTIVE 3 RELATED"/>
    <property type="match status" value="1"/>
</dbReference>
<dbReference type="SUPFAM" id="SSF50156">
    <property type="entry name" value="PDZ domain-like"/>
    <property type="match status" value="3"/>
</dbReference>
<feature type="compositionally biased region" description="Low complexity" evidence="5">
    <location>
        <begin position="958"/>
        <end position="973"/>
    </location>
</feature>
<feature type="compositionally biased region" description="Basic residues" evidence="5">
    <location>
        <begin position="1479"/>
        <end position="1495"/>
    </location>
</feature>
<keyword evidence="4" id="KW-0131">Cell cycle</keyword>
<dbReference type="GO" id="GO:0051301">
    <property type="term" value="P:cell division"/>
    <property type="evidence" value="ECO:0007669"/>
    <property type="project" value="UniProtKB-KW"/>
</dbReference>
<dbReference type="GO" id="GO:0000226">
    <property type="term" value="P:microtubule cytoskeleton organization"/>
    <property type="evidence" value="ECO:0007669"/>
    <property type="project" value="TreeGrafter"/>
</dbReference>
<feature type="compositionally biased region" description="Basic and acidic residues" evidence="5">
    <location>
        <begin position="1528"/>
        <end position="1539"/>
    </location>
</feature>
<dbReference type="InterPro" id="IPR036034">
    <property type="entry name" value="PDZ_sf"/>
</dbReference>
<feature type="domain" description="PDZ" evidence="6">
    <location>
        <begin position="515"/>
        <end position="601"/>
    </location>
</feature>
<feature type="compositionally biased region" description="Polar residues" evidence="5">
    <location>
        <begin position="1132"/>
        <end position="1141"/>
    </location>
</feature>
<dbReference type="EMBL" id="OD565288">
    <property type="protein sequence ID" value="CAD7441349.1"/>
    <property type="molecule type" value="Genomic_DNA"/>
</dbReference>
<dbReference type="GO" id="GO:0005912">
    <property type="term" value="C:adherens junction"/>
    <property type="evidence" value="ECO:0007669"/>
    <property type="project" value="TreeGrafter"/>
</dbReference>
<feature type="region of interest" description="Disordered" evidence="5">
    <location>
        <begin position="282"/>
        <end position="314"/>
    </location>
</feature>
<feature type="compositionally biased region" description="Basic and acidic residues" evidence="5">
    <location>
        <begin position="974"/>
        <end position="984"/>
    </location>
</feature>
<organism evidence="7">
    <name type="scientific">Timema bartmani</name>
    <dbReference type="NCBI Taxonomy" id="61472"/>
    <lineage>
        <taxon>Eukaryota</taxon>
        <taxon>Metazoa</taxon>
        <taxon>Ecdysozoa</taxon>
        <taxon>Arthropoda</taxon>
        <taxon>Hexapoda</taxon>
        <taxon>Insecta</taxon>
        <taxon>Pterygota</taxon>
        <taxon>Neoptera</taxon>
        <taxon>Polyneoptera</taxon>
        <taxon>Phasmatodea</taxon>
        <taxon>Timematodea</taxon>
        <taxon>Timematoidea</taxon>
        <taxon>Timematidae</taxon>
        <taxon>Timema</taxon>
    </lineage>
</organism>
<feature type="compositionally biased region" description="Low complexity" evidence="5">
    <location>
        <begin position="1447"/>
        <end position="1456"/>
    </location>
</feature>
<feature type="compositionally biased region" description="Polar residues" evidence="5">
    <location>
        <begin position="985"/>
        <end position="996"/>
    </location>
</feature>
<dbReference type="InterPro" id="IPR001478">
    <property type="entry name" value="PDZ"/>
</dbReference>
<dbReference type="FunFam" id="2.30.42.10:FF:000011">
    <property type="entry name" value="partitioning defective 3 homolog isoform X1"/>
    <property type="match status" value="1"/>
</dbReference>
<feature type="region of interest" description="Disordered" evidence="5">
    <location>
        <begin position="353"/>
        <end position="383"/>
    </location>
</feature>
<dbReference type="Pfam" id="PF12053">
    <property type="entry name" value="Par3_HAL_N_term"/>
    <property type="match status" value="1"/>
</dbReference>
<feature type="region of interest" description="Disordered" evidence="5">
    <location>
        <begin position="1447"/>
        <end position="1539"/>
    </location>
</feature>
<feature type="region of interest" description="Disordered" evidence="5">
    <location>
        <begin position="1102"/>
        <end position="1141"/>
    </location>
</feature>
<proteinExistence type="inferred from homology"/>
<keyword evidence="2" id="KW-0132">Cell division</keyword>
<feature type="region of interest" description="Disordered" evidence="5">
    <location>
        <begin position="1699"/>
        <end position="1834"/>
    </location>
</feature>
<dbReference type="Pfam" id="PF00595">
    <property type="entry name" value="PDZ"/>
    <property type="match status" value="3"/>
</dbReference>
<dbReference type="GO" id="GO:0016324">
    <property type="term" value="C:apical plasma membrane"/>
    <property type="evidence" value="ECO:0007669"/>
    <property type="project" value="TreeGrafter"/>
</dbReference>
<dbReference type="PANTHER" id="PTHR16484:SF17">
    <property type="entry name" value="BAZOOKA, ISOFORM B"/>
    <property type="match status" value="1"/>
</dbReference>
<evidence type="ECO:0000313" key="7">
    <source>
        <dbReference type="EMBL" id="CAD7441349.1"/>
    </source>
</evidence>
<evidence type="ECO:0000259" key="6">
    <source>
        <dbReference type="PROSITE" id="PS50106"/>
    </source>
</evidence>
<feature type="compositionally biased region" description="Low complexity" evidence="5">
    <location>
        <begin position="1795"/>
        <end position="1804"/>
    </location>
</feature>
<dbReference type="GO" id="GO:0045197">
    <property type="term" value="P:establishment or maintenance of epithelial cell apical/basal polarity"/>
    <property type="evidence" value="ECO:0007669"/>
    <property type="project" value="TreeGrafter"/>
</dbReference>
<feature type="compositionally biased region" description="Basic and acidic residues" evidence="5">
    <location>
        <begin position="468"/>
        <end position="483"/>
    </location>
</feature>
<evidence type="ECO:0000256" key="2">
    <source>
        <dbReference type="ARBA" id="ARBA00022618"/>
    </source>
</evidence>
<feature type="region of interest" description="Disordered" evidence="5">
    <location>
        <begin position="468"/>
        <end position="490"/>
    </location>
</feature>
<dbReference type="GO" id="GO:0051660">
    <property type="term" value="P:establishment of centrosome localization"/>
    <property type="evidence" value="ECO:0007669"/>
    <property type="project" value="TreeGrafter"/>
</dbReference>
<dbReference type="GO" id="GO:0043296">
    <property type="term" value="C:apical junction complex"/>
    <property type="evidence" value="ECO:0007669"/>
    <property type="project" value="TreeGrafter"/>
</dbReference>
<feature type="compositionally biased region" description="Pro residues" evidence="5">
    <location>
        <begin position="1468"/>
        <end position="1478"/>
    </location>
</feature>
<name>A0A7R9HYZ1_9NEOP</name>
<feature type="region of interest" description="Disordered" evidence="5">
    <location>
        <begin position="395"/>
        <end position="426"/>
    </location>
</feature>
<sequence>MSEGYRPHEHSNFPSGPRCTEVADKLVQLFGWRQTYKVEKRQRSLVDSLARTYRQTLQRTSSDGDNNNVRKKKSAVSCQSAPQKIKLGYTLQDRRSVSVGCQIFGRAFTSVHARQQILVYKGGLGHWGITPAGWFDLGRRSVKEGFGNQINLCQDRGLNPGHPAWKFETLPLDHQVTNNKFSNSLIGSQQKMLRNLRTNGAALCLAGDVTPVLPPPASGTKTAALASKNWDSPYYIALSLSRPVDSWVVVHNLQSHDGGILDPDDRLNDVVDDREQIVASYEDGEGMHHGGGDGASGSSVGTSSPDIFQNDHKYQPLSRTDIEVTGEQIASGLITAPLQVRRGSEPALNQLVVGSGTTAGRTDARGGGKTAPHQPAPADPSKRWSATPIIVDELDESKEKHTRGKDGSKNHFGNGHLSPNWTFQEKEEEERSAFKRFVRDGSSRLSMQFLGERASGLHWADAADRLNKEQSKSLPREHRRKEPLGQANSSSNLMNHVHLVQDSDIEEELNSNNLEYVVMRNDQEPLGIHVVPDYDRLGKDRGILVQGIEPGGKIDRDGRLAIYDRIIEINGKNLLNMPFHRVQEIFKDSLRSSELQLRVIKHRSAAGNFSKKPPAPVFPRSAHHRPEDKENVNMVEGEERLVSLSTKVATVSPTKKVSPVHPPARAASSLLSANTRKIGRKIELELAKGPHGLGFSITTRDNPAGGNCPIYIKNILPKGAALEDGRLRPGDRLLEVNGVEMTGKTQAEAVSVLRNAPPGSKVRIVVSRQEESTSPKLPRPIGVHEHQRTATTDLLYKPTNLSELPGNTPYEPADQYHDDGLVFPWKHREILTFDIPVHDTEKAGLGVSVKGKTTASHNSSNNSAGSSIDLGIFVKSVLHGGAASRDGRLKTNDQLLNVNGISLLRQSNSDAMETLRKAMLQTEGPIPGVISLTIARRVSSPGPGGLSNGHLQDKSGRDSASSILSGSSGTETFGEGKADNDTTGHDNSGTSENSDNTVIFLGKNEDSFNSSNLSGKSITRITSENTRHPETRNPVIDRLTGQIANQNSLRNESYFRATRDTWNTTQPINNLSGNKLSSPTVNLPSGEMVLIEEEYVPHPMLSHAHRSNKPVDLPRQRNVEGELGPTNPPPSEQSSGSHVGDATYTSQLSLEEAADGFSRDAFGRQSMSEKRHATLDAKNTDTYQRNKKLREERDRQRHMHFQHLKQNQNKMGIESKSGEARSPKDLVAMGLARANSIESVVSISRSQADSDRSELRIKNEFGPSLGMKKSSSLESLQTMVQEIQMQEDSDVAYSYRNAQGGVRAVRGRGCNESFRAAVDRSYEAPLAELRSRLEMETLAEEEGAIDTGMDNGDGFGPVRGCPRQSSLNAVLDGKTKGGKKKPGLFRGIGSMFRFGKHRKTLDVPLQMALRAEQEEGVDGFCEEREAARRAAQDEQQRIQEQYRRLMQQQRQLENNQSFEKHQDHLGRPEPPPSHPGGPPHHHHLYGHPQPHHHHHEGSNSSGASSGGGGGAQSRSERIHQLRAQHQQRHAERRGQYPLDDREEKYEEVIRQVKHIHDNLLPLRLWLPNGLFPLGLSVNTLNKVLGSSIRAAFPSHCNLQYMIILTMSCDEYRRLEQPDYSHVRAASYDLYGEMTRPGSRVGITDPNKFSHYVNYEEIQQHLNRRQQQHYHSQRRDNRDPQQRPVSNFYEYESIQAVMRANQQRAGSVPSTTVITTDNNSNSLPRRTQHESRSNGQSMYQQHHQRIFQSTTTTKTNVVYPPSNHGGSSNTNSSSGSANHHRGAHSHDMGPVTTVHSNTNYGNRGSSRGGGARTRGPFVTHVTIGQQAPPPPGSKV</sequence>
<dbReference type="SMART" id="SM00228">
    <property type="entry name" value="PDZ"/>
    <property type="match status" value="3"/>
</dbReference>
<evidence type="ECO:0000256" key="5">
    <source>
        <dbReference type="SAM" id="MobiDB-lite"/>
    </source>
</evidence>
<gene>
    <name evidence="7" type="ORF">TBIB3V08_LOCUS3818</name>
</gene>
<dbReference type="GO" id="GO:0035091">
    <property type="term" value="F:phosphatidylinositol binding"/>
    <property type="evidence" value="ECO:0007669"/>
    <property type="project" value="TreeGrafter"/>
</dbReference>
<accession>A0A7R9HYZ1</accession>
<feature type="region of interest" description="Disordered" evidence="5">
    <location>
        <begin position="1161"/>
        <end position="1185"/>
    </location>
</feature>
<feature type="compositionally biased region" description="Low complexity" evidence="5">
    <location>
        <begin position="1761"/>
        <end position="1776"/>
    </location>
</feature>
<dbReference type="PROSITE" id="PS50106">
    <property type="entry name" value="PDZ"/>
    <property type="match status" value="3"/>
</dbReference>
<keyword evidence="3" id="KW-0677">Repeat</keyword>
<dbReference type="GO" id="GO:0005938">
    <property type="term" value="C:cell cortex"/>
    <property type="evidence" value="ECO:0007669"/>
    <property type="project" value="TreeGrafter"/>
</dbReference>
<dbReference type="GO" id="GO:0008104">
    <property type="term" value="P:intracellular protein localization"/>
    <property type="evidence" value="ECO:0007669"/>
    <property type="project" value="TreeGrafter"/>
</dbReference>
<dbReference type="Gene3D" id="3.10.20.90">
    <property type="entry name" value="Phosphatidylinositol 3-kinase Catalytic Subunit, Chain A, domain 1"/>
    <property type="match status" value="1"/>
</dbReference>
<feature type="compositionally biased region" description="Basic and acidic residues" evidence="5">
    <location>
        <begin position="1161"/>
        <end position="1179"/>
    </location>
</feature>
<feature type="domain" description="PDZ" evidence="6">
    <location>
        <begin position="834"/>
        <end position="918"/>
    </location>
</feature>
<reference evidence="7" key="1">
    <citation type="submission" date="2020-11" db="EMBL/GenBank/DDBJ databases">
        <authorList>
            <person name="Tran Van P."/>
        </authorList>
    </citation>
    <scope>NUCLEOTIDE SEQUENCE</scope>
</reference>
<dbReference type="GO" id="GO:0007155">
    <property type="term" value="P:cell adhesion"/>
    <property type="evidence" value="ECO:0007669"/>
    <property type="project" value="TreeGrafter"/>
</dbReference>
<dbReference type="CDD" id="cd23058">
    <property type="entry name" value="PDZ2_Par3-like"/>
    <property type="match status" value="1"/>
</dbReference>
<dbReference type="InterPro" id="IPR052213">
    <property type="entry name" value="PAR3"/>
</dbReference>
<feature type="region of interest" description="Disordered" evidence="5">
    <location>
        <begin position="1664"/>
        <end position="1683"/>
    </location>
</feature>
<evidence type="ECO:0000256" key="1">
    <source>
        <dbReference type="ARBA" id="ARBA00005358"/>
    </source>
</evidence>
<evidence type="ECO:0000256" key="3">
    <source>
        <dbReference type="ARBA" id="ARBA00022737"/>
    </source>
</evidence>
<feature type="compositionally biased region" description="Basic and acidic residues" evidence="5">
    <location>
        <begin position="1458"/>
        <end position="1467"/>
    </location>
</feature>
<evidence type="ECO:0000256" key="4">
    <source>
        <dbReference type="ARBA" id="ARBA00023306"/>
    </source>
</evidence>
<protein>
    <recommendedName>
        <fullName evidence="6">PDZ domain-containing protein</fullName>
    </recommendedName>
</protein>
<comment type="similarity">
    <text evidence="1">Belongs to the PAR3 family.</text>
</comment>
<dbReference type="InterPro" id="IPR021922">
    <property type="entry name" value="Par3/HAL_N"/>
</dbReference>
<feature type="compositionally biased region" description="Polar residues" evidence="5">
    <location>
        <begin position="1699"/>
        <end position="1724"/>
    </location>
</feature>